<reference evidence="4 5" key="2">
    <citation type="submission" date="2024-02" db="EMBL/GenBank/DDBJ databases">
        <title>The Genome Sequence of Enterococcus sp. DIV0159.</title>
        <authorList>
            <person name="Earl A."/>
            <person name="Manson A."/>
            <person name="Gilmore M."/>
            <person name="Sanders J."/>
            <person name="Shea T."/>
            <person name="Howe W."/>
            <person name="Livny J."/>
            <person name="Cuomo C."/>
            <person name="Neafsey D."/>
            <person name="Birren B."/>
        </authorList>
    </citation>
    <scope>NUCLEOTIDE SEQUENCE [LARGE SCALE GENOMIC DNA]</scope>
    <source>
        <strain evidence="4 5">665A</strain>
    </source>
</reference>
<gene>
    <name evidence="4" type="ORF">JZO67_000912</name>
</gene>
<dbReference type="InterPro" id="IPR001303">
    <property type="entry name" value="Aldolase_II/adducin_N"/>
</dbReference>
<sequence>MLMEQQRKQIVEYGKRLITSGLTKGTGGNISIYDPELDLMAISPSGIDYFETLPEDVVVAKLSGEVVDSERKPSSELDMHRIYYMRRPDIRSVVHTHSPFSTTMATLRWDLPASNYYIAIAGGKDIRCADYASFGTWELAENSYQAMEDRYACFLANHGLLTASYDLPNAFSIAEETERMAEVYWRTKSVGVPVILEDDEVAFMLEKFKSYGQK</sequence>
<keyword evidence="1" id="KW-0479">Metal-binding</keyword>
<reference evidence="4 5" key="1">
    <citation type="submission" date="2021-03" db="EMBL/GenBank/DDBJ databases">
        <authorList>
            <person name="Gilmore M.S."/>
            <person name="Schwartzman J."/>
            <person name="Van Tyne D."/>
            <person name="Martin M."/>
            <person name="Earl A.M."/>
            <person name="Manson A.L."/>
            <person name="Straub T."/>
            <person name="Salamzade R."/>
            <person name="Saavedra J."/>
            <person name="Lebreton F."/>
            <person name="Prichula J."/>
            <person name="Schaufler K."/>
            <person name="Gaca A."/>
            <person name="Sgardioli B."/>
            <person name="Wagenaar J."/>
            <person name="Strong T."/>
        </authorList>
    </citation>
    <scope>NUCLEOTIDE SEQUENCE [LARGE SCALE GENOMIC DNA]</scope>
    <source>
        <strain evidence="4 5">665A</strain>
    </source>
</reference>
<dbReference type="EMBL" id="JAFREL020000001">
    <property type="protein sequence ID" value="MEO1768973.1"/>
    <property type="molecule type" value="Genomic_DNA"/>
</dbReference>
<dbReference type="NCBIfam" id="NF005302">
    <property type="entry name" value="PRK06833.1"/>
    <property type="match status" value="1"/>
</dbReference>
<evidence type="ECO:0000313" key="4">
    <source>
        <dbReference type="EMBL" id="MEO1768973.1"/>
    </source>
</evidence>
<dbReference type="PANTHER" id="PTHR22789:SF0">
    <property type="entry name" value="3-OXO-TETRONATE 4-PHOSPHATE DECARBOXYLASE-RELATED"/>
    <property type="match status" value="1"/>
</dbReference>
<proteinExistence type="predicted"/>
<dbReference type="PANTHER" id="PTHR22789">
    <property type="entry name" value="FUCULOSE PHOSPHATE ALDOLASE"/>
    <property type="match status" value="1"/>
</dbReference>
<dbReference type="InterPro" id="IPR050197">
    <property type="entry name" value="Aldolase_class_II_sugar_metab"/>
</dbReference>
<accession>A0ABV0EMN5</accession>
<organism evidence="4 5">
    <name type="scientific">Candidatus Enterococcus ferrettii</name>
    <dbReference type="NCBI Taxonomy" id="2815324"/>
    <lineage>
        <taxon>Bacteria</taxon>
        <taxon>Bacillati</taxon>
        <taxon>Bacillota</taxon>
        <taxon>Bacilli</taxon>
        <taxon>Lactobacillales</taxon>
        <taxon>Enterococcaceae</taxon>
        <taxon>Enterococcus</taxon>
    </lineage>
</organism>
<evidence type="ECO:0000259" key="3">
    <source>
        <dbReference type="SMART" id="SM01007"/>
    </source>
</evidence>
<keyword evidence="2" id="KW-0456">Lyase</keyword>
<evidence type="ECO:0000256" key="1">
    <source>
        <dbReference type="ARBA" id="ARBA00022723"/>
    </source>
</evidence>
<dbReference type="SMART" id="SM01007">
    <property type="entry name" value="Aldolase_II"/>
    <property type="match status" value="1"/>
</dbReference>
<dbReference type="Gene3D" id="3.40.225.10">
    <property type="entry name" value="Class II aldolase/adducin N-terminal domain"/>
    <property type="match status" value="1"/>
</dbReference>
<dbReference type="InterPro" id="IPR036409">
    <property type="entry name" value="Aldolase_II/adducin_N_sf"/>
</dbReference>
<dbReference type="Pfam" id="PF00596">
    <property type="entry name" value="Aldolase_II"/>
    <property type="match status" value="1"/>
</dbReference>
<protein>
    <submittedName>
        <fullName evidence="4">L-ribulose-5-phosphate 4-epimerase</fullName>
    </submittedName>
</protein>
<evidence type="ECO:0000256" key="2">
    <source>
        <dbReference type="ARBA" id="ARBA00023239"/>
    </source>
</evidence>
<comment type="caution">
    <text evidence="4">The sequence shown here is derived from an EMBL/GenBank/DDBJ whole genome shotgun (WGS) entry which is preliminary data.</text>
</comment>
<keyword evidence="5" id="KW-1185">Reference proteome</keyword>
<dbReference type="RefSeq" id="WP_207700730.1">
    <property type="nucleotide sequence ID" value="NZ_JAFREL020000001.1"/>
</dbReference>
<feature type="domain" description="Class II aldolase/adducin N-terminal" evidence="3">
    <location>
        <begin position="8"/>
        <end position="185"/>
    </location>
</feature>
<dbReference type="Proteomes" id="UP000664357">
    <property type="component" value="Unassembled WGS sequence"/>
</dbReference>
<evidence type="ECO:0000313" key="5">
    <source>
        <dbReference type="Proteomes" id="UP000664357"/>
    </source>
</evidence>
<name>A0ABV0EMN5_9ENTE</name>
<dbReference type="SUPFAM" id="SSF53639">
    <property type="entry name" value="AraD/HMP-PK domain-like"/>
    <property type="match status" value="1"/>
</dbReference>